<feature type="region of interest" description="Disordered" evidence="1">
    <location>
        <begin position="205"/>
        <end position="232"/>
    </location>
</feature>
<gene>
    <name evidence="2" type="ORF">P691DRAFT_290991</name>
</gene>
<keyword evidence="3" id="KW-1185">Reference proteome</keyword>
<feature type="compositionally biased region" description="Basic residues" evidence="1">
    <location>
        <begin position="218"/>
        <end position="232"/>
    </location>
</feature>
<reference evidence="2" key="1">
    <citation type="submission" date="2020-11" db="EMBL/GenBank/DDBJ databases">
        <authorList>
            <consortium name="DOE Joint Genome Institute"/>
            <person name="Ahrendt S."/>
            <person name="Riley R."/>
            <person name="Andreopoulos W."/>
            <person name="Labutti K."/>
            <person name="Pangilinan J."/>
            <person name="Ruiz-Duenas F.J."/>
            <person name="Barrasa J.M."/>
            <person name="Sanchez-Garcia M."/>
            <person name="Camarero S."/>
            <person name="Miyauchi S."/>
            <person name="Serrano A."/>
            <person name="Linde D."/>
            <person name="Babiker R."/>
            <person name="Drula E."/>
            <person name="Ayuso-Fernandez I."/>
            <person name="Pacheco R."/>
            <person name="Padilla G."/>
            <person name="Ferreira P."/>
            <person name="Barriuso J."/>
            <person name="Kellner H."/>
            <person name="Castanera R."/>
            <person name="Alfaro M."/>
            <person name="Ramirez L."/>
            <person name="Pisabarro A.G."/>
            <person name="Kuo A."/>
            <person name="Tritt A."/>
            <person name="Lipzen A."/>
            <person name="He G."/>
            <person name="Yan M."/>
            <person name="Ng V."/>
            <person name="Cullen D."/>
            <person name="Martin F."/>
            <person name="Rosso M.-N."/>
            <person name="Henrissat B."/>
            <person name="Hibbett D."/>
            <person name="Martinez A.T."/>
            <person name="Grigoriev I.V."/>
        </authorList>
    </citation>
    <scope>NUCLEOTIDE SEQUENCE</scope>
    <source>
        <strain evidence="2">MF-IS2</strain>
    </source>
</reference>
<dbReference type="Proteomes" id="UP000807342">
    <property type="component" value="Unassembled WGS sequence"/>
</dbReference>
<protein>
    <submittedName>
        <fullName evidence="2">Uncharacterized protein</fullName>
    </submittedName>
</protein>
<dbReference type="AlphaFoldDB" id="A0A9P5X8M7"/>
<comment type="caution">
    <text evidence="2">The sequence shown here is derived from an EMBL/GenBank/DDBJ whole genome shotgun (WGS) entry which is preliminary data.</text>
</comment>
<proteinExistence type="predicted"/>
<sequence>MSKPADAWLCGCESMGYEASGASLPWLPAPGRDDEEEISSQGPSSSELNFLAGITSVDLPGPQTCTSHNQGEVFTRGLPSVSYDGSNSVLSAPVYLNGFQASRYTGATTGEGADSASPYYSPRTLDVYPQGFPVETPGLSPSGFGPNTPASTLIITPGSATSRSPLLRSPTLYLSWIKVTRLIPTRTGSHLFPRASILSRRTRISFPHSQGQTPAHRFCSRSRPTARPRSRA</sequence>
<evidence type="ECO:0000313" key="2">
    <source>
        <dbReference type="EMBL" id="KAF9445130.1"/>
    </source>
</evidence>
<dbReference type="EMBL" id="MU151323">
    <property type="protein sequence ID" value="KAF9445130.1"/>
    <property type="molecule type" value="Genomic_DNA"/>
</dbReference>
<evidence type="ECO:0000256" key="1">
    <source>
        <dbReference type="SAM" id="MobiDB-lite"/>
    </source>
</evidence>
<organism evidence="2 3">
    <name type="scientific">Macrolepiota fuliginosa MF-IS2</name>
    <dbReference type="NCBI Taxonomy" id="1400762"/>
    <lineage>
        <taxon>Eukaryota</taxon>
        <taxon>Fungi</taxon>
        <taxon>Dikarya</taxon>
        <taxon>Basidiomycota</taxon>
        <taxon>Agaricomycotina</taxon>
        <taxon>Agaricomycetes</taxon>
        <taxon>Agaricomycetidae</taxon>
        <taxon>Agaricales</taxon>
        <taxon>Agaricineae</taxon>
        <taxon>Agaricaceae</taxon>
        <taxon>Macrolepiota</taxon>
    </lineage>
</organism>
<evidence type="ECO:0000313" key="3">
    <source>
        <dbReference type="Proteomes" id="UP000807342"/>
    </source>
</evidence>
<name>A0A9P5X8M7_9AGAR</name>
<accession>A0A9P5X8M7</accession>